<dbReference type="GO" id="GO:0015031">
    <property type="term" value="P:protein transport"/>
    <property type="evidence" value="ECO:0007669"/>
    <property type="project" value="UniProtKB-KW"/>
</dbReference>
<keyword evidence="8 12" id="KW-1133">Transmembrane helix</keyword>
<keyword evidence="3 12" id="KW-0813">Transport</keyword>
<reference evidence="15 16" key="1">
    <citation type="journal article" date="2012" name="Genome Biol.">
        <title>Genome and low-iron response of an oceanic diatom adapted to chronic iron limitation.</title>
        <authorList>
            <person name="Lommer M."/>
            <person name="Specht M."/>
            <person name="Roy A.S."/>
            <person name="Kraemer L."/>
            <person name="Andreson R."/>
            <person name="Gutowska M.A."/>
            <person name="Wolf J."/>
            <person name="Bergner S.V."/>
            <person name="Schilhabel M.B."/>
            <person name="Klostermeier U.C."/>
            <person name="Beiko R.G."/>
            <person name="Rosenstiel P."/>
            <person name="Hippler M."/>
            <person name="Laroche J."/>
        </authorList>
    </citation>
    <scope>NUCLEOTIDE SEQUENCE [LARGE SCALE GENOMIC DNA]</scope>
    <source>
        <strain evidence="15 16">CCMP1005</strain>
    </source>
</reference>
<evidence type="ECO:0000256" key="8">
    <source>
        <dbReference type="ARBA" id="ARBA00022989"/>
    </source>
</evidence>
<dbReference type="eggNOG" id="KOG2832">
    <property type="taxonomic scope" value="Eukaryota"/>
</dbReference>
<comment type="subunit">
    <text evidence="12">Component of the TIM23 complex.</text>
</comment>
<dbReference type="PROSITE" id="PS50969">
    <property type="entry name" value="FCP1"/>
    <property type="match status" value="1"/>
</dbReference>
<keyword evidence="10 12" id="KW-0496">Mitochondrion</keyword>
<dbReference type="Pfam" id="PF03031">
    <property type="entry name" value="NIF"/>
    <property type="match status" value="1"/>
</dbReference>
<evidence type="ECO:0000313" key="15">
    <source>
        <dbReference type="EMBL" id="EJK76285.1"/>
    </source>
</evidence>
<feature type="non-terminal residue" evidence="15">
    <location>
        <position position="1"/>
    </location>
</feature>
<keyword evidence="16" id="KW-1185">Reference proteome</keyword>
<evidence type="ECO:0000256" key="13">
    <source>
        <dbReference type="SAM" id="MobiDB-lite"/>
    </source>
</evidence>
<dbReference type="InterPro" id="IPR004274">
    <property type="entry name" value="FCP1_dom"/>
</dbReference>
<evidence type="ECO:0000256" key="3">
    <source>
        <dbReference type="ARBA" id="ARBA00022448"/>
    </source>
</evidence>
<name>K0TG02_THAOC</name>
<evidence type="ECO:0000259" key="14">
    <source>
        <dbReference type="PROSITE" id="PS50969"/>
    </source>
</evidence>
<comment type="caution">
    <text evidence="15">The sequence shown here is derived from an EMBL/GenBank/DDBJ whole genome shotgun (WGS) entry which is preliminary data.</text>
</comment>
<dbReference type="OMA" id="ESTNHTH"/>
<comment type="similarity">
    <text evidence="2 12">Belongs to the TIM50 family.</text>
</comment>
<dbReference type="SMART" id="SM00577">
    <property type="entry name" value="CPDc"/>
    <property type="match status" value="1"/>
</dbReference>
<dbReference type="SUPFAM" id="SSF56784">
    <property type="entry name" value="HAD-like"/>
    <property type="match status" value="1"/>
</dbReference>
<feature type="domain" description="FCP1 homology" evidence="14">
    <location>
        <begin position="137"/>
        <end position="282"/>
    </location>
</feature>
<evidence type="ECO:0000313" key="16">
    <source>
        <dbReference type="Proteomes" id="UP000266841"/>
    </source>
</evidence>
<evidence type="ECO:0000256" key="12">
    <source>
        <dbReference type="RuleBase" id="RU365079"/>
    </source>
</evidence>
<keyword evidence="7 12" id="KW-0809">Transit peptide</keyword>
<evidence type="ECO:0000256" key="4">
    <source>
        <dbReference type="ARBA" id="ARBA00022692"/>
    </source>
</evidence>
<comment type="function">
    <text evidence="12">Essential component of the TIM23 complex, a complex that mediates the translocation of transit peptide-containing proteins across the mitochondrial inner membrane.</text>
</comment>
<dbReference type="InterPro" id="IPR036412">
    <property type="entry name" value="HAD-like_sf"/>
</dbReference>
<sequence length="419" mass="46793">LATTGKHASAPREVVSREERALLRAARKERANLFMSRMGESNAATMSGSATTSANQAAVSRSTAASGRPMIDTARLGWYAAMIIPFSIVGWGVVDEDSPPAKLFEMAGLKDMVDDYAAPKREKLLPDWNQIPNVPPDMPPPPLLVLDLEHTLVAPTWDRKFGWRYSKRPGVDKFLSTLAQYYEIVLFTPSIDGLAGPVIASLDPKGYIMHHLYRESTRYVNGVHCKDLSSLNRNVKKIVALDDEKAALQFQPDNLICVKAYDDPADRDDDTLERILPLLIEISREGYDDIPGLLQQFRGMDADQIADEHERRVNNLRIQNSQISQRGLGSFAHARNLPPPELPPQSIGGSEEPKQLTAKDLVGSAPPSVKSESGMIGWLQKRQQQQEENNKDKMQLWNEVMMKKQAQRKKTMEEQRAAA</sequence>
<dbReference type="FunFam" id="3.40.50.1000:FF:000019">
    <property type="entry name" value="Mitochondrial import inner membrane translocase subunit TIM50"/>
    <property type="match status" value="1"/>
</dbReference>
<evidence type="ECO:0000256" key="9">
    <source>
        <dbReference type="ARBA" id="ARBA00023010"/>
    </source>
</evidence>
<evidence type="ECO:0000256" key="5">
    <source>
        <dbReference type="ARBA" id="ARBA00022792"/>
    </source>
</evidence>
<dbReference type="Gene3D" id="3.40.50.1000">
    <property type="entry name" value="HAD superfamily/HAD-like"/>
    <property type="match status" value="1"/>
</dbReference>
<gene>
    <name evidence="15" type="ORF">THAOC_01962</name>
</gene>
<organism evidence="15 16">
    <name type="scientific">Thalassiosira oceanica</name>
    <name type="common">Marine diatom</name>
    <dbReference type="NCBI Taxonomy" id="159749"/>
    <lineage>
        <taxon>Eukaryota</taxon>
        <taxon>Sar</taxon>
        <taxon>Stramenopiles</taxon>
        <taxon>Ochrophyta</taxon>
        <taxon>Bacillariophyta</taxon>
        <taxon>Coscinodiscophyceae</taxon>
        <taxon>Thalassiosirophycidae</taxon>
        <taxon>Thalassiosirales</taxon>
        <taxon>Thalassiosiraceae</taxon>
        <taxon>Thalassiosira</taxon>
    </lineage>
</organism>
<dbReference type="InterPro" id="IPR050365">
    <property type="entry name" value="TIM50"/>
</dbReference>
<protein>
    <recommendedName>
        <fullName evidence="12">Mitochondrial import inner membrane translocase subunit TIM50</fullName>
    </recommendedName>
</protein>
<feature type="region of interest" description="Disordered" evidence="13">
    <location>
        <begin position="331"/>
        <end position="392"/>
    </location>
</feature>
<dbReference type="Proteomes" id="UP000266841">
    <property type="component" value="Unassembled WGS sequence"/>
</dbReference>
<dbReference type="EMBL" id="AGNL01002358">
    <property type="protein sequence ID" value="EJK76285.1"/>
    <property type="molecule type" value="Genomic_DNA"/>
</dbReference>
<keyword evidence="5" id="KW-0999">Mitochondrion inner membrane</keyword>
<dbReference type="GO" id="GO:0005744">
    <property type="term" value="C:TIM23 mitochondrial import inner membrane translocase complex"/>
    <property type="evidence" value="ECO:0007669"/>
    <property type="project" value="UniProtKB-UniRule"/>
</dbReference>
<evidence type="ECO:0000256" key="6">
    <source>
        <dbReference type="ARBA" id="ARBA00022927"/>
    </source>
</evidence>
<accession>K0TG02</accession>
<evidence type="ECO:0000256" key="1">
    <source>
        <dbReference type="ARBA" id="ARBA00004434"/>
    </source>
</evidence>
<evidence type="ECO:0000256" key="11">
    <source>
        <dbReference type="ARBA" id="ARBA00023136"/>
    </source>
</evidence>
<evidence type="ECO:0000256" key="10">
    <source>
        <dbReference type="ARBA" id="ARBA00023128"/>
    </source>
</evidence>
<dbReference type="OrthoDB" id="287041at2759"/>
<dbReference type="AlphaFoldDB" id="K0TG02"/>
<dbReference type="PANTHER" id="PTHR12210">
    <property type="entry name" value="DULLARD PROTEIN PHOSPHATASE"/>
    <property type="match status" value="1"/>
</dbReference>
<dbReference type="CDD" id="cd07521">
    <property type="entry name" value="HAD_FCP1-like"/>
    <property type="match status" value="1"/>
</dbReference>
<evidence type="ECO:0000256" key="2">
    <source>
        <dbReference type="ARBA" id="ARBA00006344"/>
    </source>
</evidence>
<keyword evidence="11 12" id="KW-0472">Membrane</keyword>
<dbReference type="InterPro" id="IPR023214">
    <property type="entry name" value="HAD_sf"/>
</dbReference>
<keyword evidence="9 12" id="KW-0811">Translocation</keyword>
<comment type="subcellular location">
    <subcellularLocation>
        <location evidence="1 12">Mitochondrion inner membrane</location>
        <topology evidence="1 12">Single-pass membrane protein</topology>
    </subcellularLocation>
</comment>
<proteinExistence type="inferred from homology"/>
<feature type="transmembrane region" description="Helical" evidence="12">
    <location>
        <begin position="76"/>
        <end position="94"/>
    </location>
</feature>
<keyword evidence="6 12" id="KW-0653">Protein transport</keyword>
<evidence type="ECO:0000256" key="7">
    <source>
        <dbReference type="ARBA" id="ARBA00022946"/>
    </source>
</evidence>
<keyword evidence="4 12" id="KW-0812">Transmembrane</keyword>